<keyword evidence="2 6" id="KW-0812">Transmembrane</keyword>
<keyword evidence="4 6" id="KW-0472">Membrane</keyword>
<feature type="region of interest" description="Disordered" evidence="5">
    <location>
        <begin position="1"/>
        <end position="68"/>
    </location>
</feature>
<evidence type="ECO:0000259" key="7">
    <source>
        <dbReference type="Pfam" id="PF02656"/>
    </source>
</evidence>
<evidence type="ECO:0000256" key="1">
    <source>
        <dbReference type="ARBA" id="ARBA00004127"/>
    </source>
</evidence>
<feature type="domain" description="DUF202" evidence="7">
    <location>
        <begin position="103"/>
        <end position="171"/>
    </location>
</feature>
<feature type="transmembrane region" description="Helical" evidence="6">
    <location>
        <begin position="112"/>
        <end position="134"/>
    </location>
</feature>
<comment type="caution">
    <text evidence="8">The sequence shown here is derived from an EMBL/GenBank/DDBJ whole genome shotgun (WGS) entry which is preliminary data.</text>
</comment>
<dbReference type="EMBL" id="BRYB01001131">
    <property type="protein sequence ID" value="GMI43554.1"/>
    <property type="molecule type" value="Genomic_DNA"/>
</dbReference>
<dbReference type="InterPro" id="IPR003807">
    <property type="entry name" value="DUF202"/>
</dbReference>
<evidence type="ECO:0000313" key="9">
    <source>
        <dbReference type="Proteomes" id="UP001165060"/>
    </source>
</evidence>
<reference evidence="8 9" key="1">
    <citation type="journal article" date="2023" name="Commun. Biol.">
        <title>Genome analysis of Parmales, the sister group of diatoms, reveals the evolutionary specialization of diatoms from phago-mixotrophs to photoautotrophs.</title>
        <authorList>
            <person name="Ban H."/>
            <person name="Sato S."/>
            <person name="Yoshikawa S."/>
            <person name="Yamada K."/>
            <person name="Nakamura Y."/>
            <person name="Ichinomiya M."/>
            <person name="Sato N."/>
            <person name="Blanc-Mathieu R."/>
            <person name="Endo H."/>
            <person name="Kuwata A."/>
            <person name="Ogata H."/>
        </authorList>
    </citation>
    <scope>NUCLEOTIDE SEQUENCE [LARGE SCALE GENOMIC DNA]</scope>
</reference>
<gene>
    <name evidence="8" type="ORF">TeGR_g6592</name>
</gene>
<feature type="compositionally biased region" description="Low complexity" evidence="5">
    <location>
        <begin position="1"/>
        <end position="18"/>
    </location>
</feature>
<dbReference type="InterPro" id="IPR051572">
    <property type="entry name" value="VTC_Complex_Subunit"/>
</dbReference>
<evidence type="ECO:0000313" key="8">
    <source>
        <dbReference type="EMBL" id="GMI43554.1"/>
    </source>
</evidence>
<dbReference type="PANTHER" id="PTHR46140:SF1">
    <property type="entry name" value="VACUOLAR TRANSPORTER CHAPERONE COMPLEX SUBUNIT 4-RELATED"/>
    <property type="match status" value="1"/>
</dbReference>
<feature type="transmembrane region" description="Helical" evidence="6">
    <location>
        <begin position="185"/>
        <end position="205"/>
    </location>
</feature>
<evidence type="ECO:0000256" key="6">
    <source>
        <dbReference type="SAM" id="Phobius"/>
    </source>
</evidence>
<evidence type="ECO:0000256" key="3">
    <source>
        <dbReference type="ARBA" id="ARBA00022989"/>
    </source>
</evidence>
<name>A0ABQ6N869_9STRA</name>
<accession>A0ABQ6N869</accession>
<dbReference type="PANTHER" id="PTHR46140">
    <property type="entry name" value="VACUOLAR TRANSPORTER CHAPERONE 1-RELATED"/>
    <property type="match status" value="1"/>
</dbReference>
<proteinExistence type="predicted"/>
<sequence length="212" mass="22780">MPQSESSPLLSSSAPKKSFYFAPPPRNPSQTGDSLTNPLPASTTPGNFAARPVGARHRESSFSKSAASPAPARFLGGIFGSKKQPKAKDAMLPRKAPVKIEPKVFFANERTFLAWLHTSVTLASIAIAIIAFSASSSSTASSRIGQWYGLTLLPVSVAFMVYALRQYTSRAGMIRRREPGPYEDTVGPVFLGVALCVSIVANFGLKLWEMTQ</sequence>
<keyword evidence="9" id="KW-1185">Reference proteome</keyword>
<protein>
    <recommendedName>
        <fullName evidence="7">DUF202 domain-containing protein</fullName>
    </recommendedName>
</protein>
<dbReference type="Proteomes" id="UP001165060">
    <property type="component" value="Unassembled WGS sequence"/>
</dbReference>
<organism evidence="8 9">
    <name type="scientific">Tetraparma gracilis</name>
    <dbReference type="NCBI Taxonomy" id="2962635"/>
    <lineage>
        <taxon>Eukaryota</taxon>
        <taxon>Sar</taxon>
        <taxon>Stramenopiles</taxon>
        <taxon>Ochrophyta</taxon>
        <taxon>Bolidophyceae</taxon>
        <taxon>Parmales</taxon>
        <taxon>Triparmaceae</taxon>
        <taxon>Tetraparma</taxon>
    </lineage>
</organism>
<dbReference type="Pfam" id="PF02656">
    <property type="entry name" value="DUF202"/>
    <property type="match status" value="1"/>
</dbReference>
<evidence type="ECO:0000256" key="2">
    <source>
        <dbReference type="ARBA" id="ARBA00022692"/>
    </source>
</evidence>
<feature type="compositionally biased region" description="Polar residues" evidence="5">
    <location>
        <begin position="28"/>
        <end position="46"/>
    </location>
</feature>
<evidence type="ECO:0000256" key="5">
    <source>
        <dbReference type="SAM" id="MobiDB-lite"/>
    </source>
</evidence>
<comment type="subcellular location">
    <subcellularLocation>
        <location evidence="1">Endomembrane system</location>
        <topology evidence="1">Multi-pass membrane protein</topology>
    </subcellularLocation>
</comment>
<feature type="transmembrane region" description="Helical" evidence="6">
    <location>
        <begin position="146"/>
        <end position="164"/>
    </location>
</feature>
<evidence type="ECO:0000256" key="4">
    <source>
        <dbReference type="ARBA" id="ARBA00023136"/>
    </source>
</evidence>
<keyword evidence="3 6" id="KW-1133">Transmembrane helix</keyword>